<accession>A0A6J4IDU8</accession>
<keyword evidence="1" id="KW-0812">Transmembrane</keyword>
<evidence type="ECO:0000313" key="2">
    <source>
        <dbReference type="EMBL" id="CAA9249165.1"/>
    </source>
</evidence>
<proteinExistence type="predicted"/>
<evidence type="ECO:0000256" key="1">
    <source>
        <dbReference type="SAM" id="Phobius"/>
    </source>
</evidence>
<keyword evidence="1" id="KW-1133">Transmembrane helix</keyword>
<protein>
    <submittedName>
        <fullName evidence="2">Uncharacterized protein</fullName>
    </submittedName>
</protein>
<keyword evidence="1" id="KW-0472">Membrane</keyword>
<organism evidence="2">
    <name type="scientific">uncultured Armatimonadetes bacterium</name>
    <dbReference type="NCBI Taxonomy" id="157466"/>
    <lineage>
        <taxon>Bacteria</taxon>
        <taxon>Bacillati</taxon>
        <taxon>Armatimonadota</taxon>
        <taxon>environmental samples</taxon>
    </lineage>
</organism>
<dbReference type="EMBL" id="CADCTO010000232">
    <property type="protein sequence ID" value="CAA9249165.1"/>
    <property type="molecule type" value="Genomic_DNA"/>
</dbReference>
<gene>
    <name evidence="2" type="ORF">AVDCRST_MAG63-1846</name>
</gene>
<name>A0A6J4IDU8_9BACT</name>
<sequence>MKHRKQPERPEAFFEQTYTRWRRELRDHERHAARPDDYFEKTYQAWQREVRTGRRGRHPESDEEYWSLPLAVKLQRRYAQRRWLLVLDMTALAAALVFLGMLGLRAGIFRDAGQVPTSMDEALDSPYTQELKREMEEERQELSERNRGL</sequence>
<feature type="transmembrane region" description="Helical" evidence="1">
    <location>
        <begin position="83"/>
        <end position="104"/>
    </location>
</feature>
<reference evidence="2" key="1">
    <citation type="submission" date="2020-02" db="EMBL/GenBank/DDBJ databases">
        <authorList>
            <person name="Meier V. D."/>
        </authorList>
    </citation>
    <scope>NUCLEOTIDE SEQUENCE</scope>
    <source>
        <strain evidence="2">AVDCRST_MAG63</strain>
    </source>
</reference>
<dbReference type="AlphaFoldDB" id="A0A6J4IDU8"/>